<dbReference type="Proteomes" id="UP001358417">
    <property type="component" value="Unassembled WGS sequence"/>
</dbReference>
<name>A0AAV9NMQ2_9EURO</name>
<proteinExistence type="predicted"/>
<reference evidence="1 2" key="1">
    <citation type="submission" date="2023-08" db="EMBL/GenBank/DDBJ databases">
        <title>Black Yeasts Isolated from many extreme environments.</title>
        <authorList>
            <person name="Coleine C."/>
            <person name="Stajich J.E."/>
            <person name="Selbmann L."/>
        </authorList>
    </citation>
    <scope>NUCLEOTIDE SEQUENCE [LARGE SCALE GENOMIC DNA]</scope>
    <source>
        <strain evidence="1 2">CCFEE 5792</strain>
    </source>
</reference>
<dbReference type="PANTHER" id="PTHR38111">
    <property type="entry name" value="ZN(2)-C6 FUNGAL-TYPE DOMAIN-CONTAINING PROTEIN-RELATED"/>
    <property type="match status" value="1"/>
</dbReference>
<evidence type="ECO:0000313" key="1">
    <source>
        <dbReference type="EMBL" id="KAK5058889.1"/>
    </source>
</evidence>
<sequence>MQLEFIHSDAKNRKLTDVDRRTIRRISRKVGAAASKEKLLDLKATTKKSSKAHVAPVNESLELIREDQRDIQAHKKYLREKLAGPGSILTVENALPIELLTIMQPDLISRLLQLASVTDALSNPKRWLNICRLAQQSVVHVLPQRYGHSGCLDDAIACVGSRLHQCFITEENRLACQRQVEKDYVRALRSLQAKLNSPDSVNWDVWYATLLLCLFELLEYNDMRNYICHARGAFNVLHALGPANIVSEGEKDLLIAQAEVMILEATFADVDCFLSTPEWQTALESAIIPDLSTQDRSEAVVSLWKINAFCPGVFRRVTNAVVHQDLTEKSAIVSELHGLLDDFTDWSVKWDWVLAGDHHQKVTDALERDTALKRSKLLTRYLVFLAMTNRFLIAIDPTSASYAESAAVTAAEWIVQIADPQTTDSVMGVGMKLASLLGKSIISTTDDWAQPDLLPTLEPEIFTSWCGMLGRPT</sequence>
<dbReference type="AlphaFoldDB" id="A0AAV9NMQ2"/>
<evidence type="ECO:0000313" key="2">
    <source>
        <dbReference type="Proteomes" id="UP001358417"/>
    </source>
</evidence>
<dbReference type="RefSeq" id="XP_064709412.1">
    <property type="nucleotide sequence ID" value="XM_064854686.1"/>
</dbReference>
<protein>
    <submittedName>
        <fullName evidence="1">Uncharacterized protein</fullName>
    </submittedName>
</protein>
<dbReference type="InterPro" id="IPR053178">
    <property type="entry name" value="Osmoadaptation_assoc"/>
</dbReference>
<organism evidence="1 2">
    <name type="scientific">Exophiala bonariae</name>
    <dbReference type="NCBI Taxonomy" id="1690606"/>
    <lineage>
        <taxon>Eukaryota</taxon>
        <taxon>Fungi</taxon>
        <taxon>Dikarya</taxon>
        <taxon>Ascomycota</taxon>
        <taxon>Pezizomycotina</taxon>
        <taxon>Eurotiomycetes</taxon>
        <taxon>Chaetothyriomycetidae</taxon>
        <taxon>Chaetothyriales</taxon>
        <taxon>Herpotrichiellaceae</taxon>
        <taxon>Exophiala</taxon>
    </lineage>
</organism>
<comment type="caution">
    <text evidence="1">The sequence shown here is derived from an EMBL/GenBank/DDBJ whole genome shotgun (WGS) entry which is preliminary data.</text>
</comment>
<gene>
    <name evidence="1" type="ORF">LTR84_011153</name>
</gene>
<accession>A0AAV9NMQ2</accession>
<dbReference type="EMBL" id="JAVRRD010000005">
    <property type="protein sequence ID" value="KAK5058889.1"/>
    <property type="molecule type" value="Genomic_DNA"/>
</dbReference>
<dbReference type="PANTHER" id="PTHR38111:SF6">
    <property type="entry name" value="FINGER DOMAIN PROTEIN, PUTATIVE (AFU_ORTHOLOGUE AFUA_8G01940)-RELATED"/>
    <property type="match status" value="1"/>
</dbReference>
<keyword evidence="2" id="KW-1185">Reference proteome</keyword>
<dbReference type="GeneID" id="89979307"/>